<keyword evidence="2" id="KW-1185">Reference proteome</keyword>
<sequence>MALLQNLKTYALAAGTLAVALGLGAYMQFSAAKPSDSAGQTNTPPLAVTSVTPTSTALAVPEMPAEQPALTDLPETPVATAASVDVPIEPSLPAQTQPQALACAVEMTAQATAGAQVDLSITAPCHGSERVTLHHNGMMVTDTMQPDGTLSLRIPALAEQAVFIAAFNDGEGAMATAEVSSLPFYDRVVLQWKGEAGLQLHAREFGADYFGEGHVWAASTGDLAATARGESGFLTRLGTSNAPEALLAEIYSFPAGTAQRVGEIAVSVEAEITAANCDTTVEAQTLELRGENGLRVHDLTLEMPGCDGVGDFLVLKNVVEDLKIASN</sequence>
<evidence type="ECO:0000313" key="2">
    <source>
        <dbReference type="Proteomes" id="UP001166293"/>
    </source>
</evidence>
<gene>
    <name evidence="1" type="ORF">KUH32_07640</name>
</gene>
<comment type="caution">
    <text evidence="1">The sequence shown here is derived from an EMBL/GenBank/DDBJ whole genome shotgun (WGS) entry which is preliminary data.</text>
</comment>
<organism evidence="1 2">
    <name type="scientific">Thalassococcus arenae</name>
    <dbReference type="NCBI Taxonomy" id="2851652"/>
    <lineage>
        <taxon>Bacteria</taxon>
        <taxon>Pseudomonadati</taxon>
        <taxon>Pseudomonadota</taxon>
        <taxon>Alphaproteobacteria</taxon>
        <taxon>Rhodobacterales</taxon>
        <taxon>Roseobacteraceae</taxon>
        <taxon>Thalassococcus</taxon>
    </lineage>
</organism>
<accession>A0ABS6N7J6</accession>
<dbReference type="EMBL" id="JAHRWL010000001">
    <property type="protein sequence ID" value="MBV2359642.1"/>
    <property type="molecule type" value="Genomic_DNA"/>
</dbReference>
<name>A0ABS6N7J6_9RHOB</name>
<dbReference type="RefSeq" id="WP_217777440.1">
    <property type="nucleotide sequence ID" value="NZ_JAHRWL010000001.1"/>
</dbReference>
<proteinExistence type="predicted"/>
<reference evidence="1" key="1">
    <citation type="submission" date="2021-06" db="EMBL/GenBank/DDBJ databases">
        <title>Thalassococcus sp. CAU 1522 isolated from sea sand, Republic of Korea.</title>
        <authorList>
            <person name="Kim W."/>
        </authorList>
    </citation>
    <scope>NUCLEOTIDE SEQUENCE</scope>
    <source>
        <strain evidence="1">CAU 1522</strain>
    </source>
</reference>
<dbReference type="Proteomes" id="UP001166293">
    <property type="component" value="Unassembled WGS sequence"/>
</dbReference>
<protein>
    <submittedName>
        <fullName evidence="1">Translocase</fullName>
    </submittedName>
</protein>
<evidence type="ECO:0000313" key="1">
    <source>
        <dbReference type="EMBL" id="MBV2359642.1"/>
    </source>
</evidence>